<dbReference type="Pfam" id="PF01715">
    <property type="entry name" value="IPPT"/>
    <property type="match status" value="1"/>
</dbReference>
<dbReference type="FunFam" id="1.10.20.140:FF:000001">
    <property type="entry name" value="tRNA dimethylallyltransferase"/>
    <property type="match status" value="1"/>
</dbReference>
<accession>A0A845U5B8</accession>
<dbReference type="InterPro" id="IPR018022">
    <property type="entry name" value="IPT"/>
</dbReference>
<feature type="site" description="Interaction with substrate tRNA" evidence="10">
    <location>
        <position position="122"/>
    </location>
</feature>
<comment type="caution">
    <text evidence="10">Lacks conserved residue(s) required for the propagation of feature annotation.</text>
</comment>
<organism evidence="14">
    <name type="scientific">Acidithiobacillus ferrianus</name>
    <dbReference type="NCBI Taxonomy" id="2678518"/>
    <lineage>
        <taxon>Bacteria</taxon>
        <taxon>Pseudomonadati</taxon>
        <taxon>Pseudomonadota</taxon>
        <taxon>Acidithiobacillia</taxon>
        <taxon>Acidithiobacillales</taxon>
        <taxon>Acidithiobacillaceae</taxon>
        <taxon>Acidithiobacillus</taxon>
    </lineage>
</organism>
<reference evidence="14" key="1">
    <citation type="submission" date="2019-11" db="EMBL/GenBank/DDBJ databases">
        <title>Acidithiobacillus ferrianus sp. nov.: a facultatively anaerobic and extremely acidophilic chemolithoautotroph.</title>
        <authorList>
            <person name="Norris P.R."/>
            <person name="Falagan C."/>
            <person name="Moya-Beltran A."/>
            <person name="Castro M."/>
            <person name="Quatrini R."/>
            <person name="Johnson D.B."/>
        </authorList>
    </citation>
    <scope>NUCLEOTIDE SEQUENCE [LARGE SCALE GENOMIC DNA]</scope>
    <source>
        <strain evidence="14">MG</strain>
    </source>
</reference>
<feature type="binding site" evidence="10">
    <location>
        <begin position="11"/>
        <end position="16"/>
    </location>
    <ligand>
        <name>substrate</name>
    </ligand>
</feature>
<dbReference type="RefSeq" id="WP_163097710.1">
    <property type="nucleotide sequence ID" value="NZ_CP127523.1"/>
</dbReference>
<comment type="caution">
    <text evidence="14">The sequence shown here is derived from an EMBL/GenBank/DDBJ whole genome shotgun (WGS) entry which is preliminary data.</text>
</comment>
<dbReference type="Gene3D" id="1.10.20.140">
    <property type="match status" value="1"/>
</dbReference>
<keyword evidence="6 10" id="KW-0547">Nucleotide-binding</keyword>
<dbReference type="PANTHER" id="PTHR11088:SF60">
    <property type="entry name" value="TRNA DIMETHYLALLYLTRANSFERASE"/>
    <property type="match status" value="1"/>
</dbReference>
<feature type="region of interest" description="Interaction with substrate tRNA" evidence="10">
    <location>
        <begin position="158"/>
        <end position="162"/>
    </location>
</feature>
<feature type="site" description="Interaction with substrate tRNA" evidence="10">
    <location>
        <position position="100"/>
    </location>
</feature>
<dbReference type="HAMAP" id="MF_00185">
    <property type="entry name" value="IPP_trans"/>
    <property type="match status" value="1"/>
</dbReference>
<dbReference type="GO" id="GO:0005524">
    <property type="term" value="F:ATP binding"/>
    <property type="evidence" value="ECO:0007669"/>
    <property type="project" value="UniProtKB-UniRule"/>
</dbReference>
<comment type="function">
    <text evidence="2 10 12">Catalyzes the transfer of a dimethylallyl group onto the adenine at position 37 in tRNAs that read codons beginning with uridine, leading to the formation of N6-(dimethylallyl)adenosine (i(6)A).</text>
</comment>
<proteinExistence type="inferred from homology"/>
<evidence type="ECO:0000256" key="1">
    <source>
        <dbReference type="ARBA" id="ARBA00001946"/>
    </source>
</evidence>
<dbReference type="SUPFAM" id="SSF52540">
    <property type="entry name" value="P-loop containing nucleoside triphosphate hydrolases"/>
    <property type="match status" value="2"/>
</dbReference>
<evidence type="ECO:0000256" key="12">
    <source>
        <dbReference type="RuleBase" id="RU003784"/>
    </source>
</evidence>
<keyword evidence="8 10" id="KW-0460">Magnesium</keyword>
<evidence type="ECO:0000256" key="11">
    <source>
        <dbReference type="RuleBase" id="RU003783"/>
    </source>
</evidence>
<keyword evidence="4 10" id="KW-0808">Transferase</keyword>
<evidence type="ECO:0000256" key="3">
    <source>
        <dbReference type="ARBA" id="ARBA00005842"/>
    </source>
</evidence>
<evidence type="ECO:0000256" key="8">
    <source>
        <dbReference type="ARBA" id="ARBA00022842"/>
    </source>
</evidence>
<feature type="region of interest" description="Interaction with substrate tRNA" evidence="10">
    <location>
        <begin position="34"/>
        <end position="37"/>
    </location>
</feature>
<sequence length="308" mass="33997">MIPAIFLMGPTASGKTDLAMHLADALPVDIISVDSLLVYRYFDIGSAKPSLALRRRYPHALVDIREPDEAYSAGLFREDALHAIASARERGRIPLLVGGTGLYFRALERGIDVLPPADPDLRQHLSVAARSAGWPALHQRLAELDPQAAAAIAPQDRQRIQRALEIILSSGAPLSARRGWRGRFPDPLIKIILRPSRPWLHRRIALRLDAMLAQGFLGELEALRQRHYAATLPAMRAVGYRQYFAFCDGRCSGDAAYAAALAATRQLAKRQDTWFTRETADLYLDPSANGAAARLLQRVTPLLSERAV</sequence>
<evidence type="ECO:0000256" key="6">
    <source>
        <dbReference type="ARBA" id="ARBA00022741"/>
    </source>
</evidence>
<evidence type="ECO:0000256" key="10">
    <source>
        <dbReference type="HAMAP-Rule" id="MF_00185"/>
    </source>
</evidence>
<dbReference type="GO" id="GO:0052381">
    <property type="term" value="F:tRNA dimethylallyltransferase activity"/>
    <property type="evidence" value="ECO:0007669"/>
    <property type="project" value="UniProtKB-UniRule"/>
</dbReference>
<evidence type="ECO:0000256" key="9">
    <source>
        <dbReference type="ARBA" id="ARBA00049563"/>
    </source>
</evidence>
<keyword evidence="5 10" id="KW-0819">tRNA processing</keyword>
<comment type="catalytic activity">
    <reaction evidence="9 10 11">
        <text>adenosine(37) in tRNA + dimethylallyl diphosphate = N(6)-dimethylallyladenosine(37) in tRNA + diphosphate</text>
        <dbReference type="Rhea" id="RHEA:26482"/>
        <dbReference type="Rhea" id="RHEA-COMP:10162"/>
        <dbReference type="Rhea" id="RHEA-COMP:10375"/>
        <dbReference type="ChEBI" id="CHEBI:33019"/>
        <dbReference type="ChEBI" id="CHEBI:57623"/>
        <dbReference type="ChEBI" id="CHEBI:74411"/>
        <dbReference type="ChEBI" id="CHEBI:74415"/>
        <dbReference type="EC" id="2.5.1.75"/>
    </reaction>
</comment>
<dbReference type="EMBL" id="WNJL01000030">
    <property type="protein sequence ID" value="NDU42476.1"/>
    <property type="molecule type" value="Genomic_DNA"/>
</dbReference>
<evidence type="ECO:0000256" key="4">
    <source>
        <dbReference type="ARBA" id="ARBA00022679"/>
    </source>
</evidence>
<comment type="similarity">
    <text evidence="3 10 13">Belongs to the IPP transferase family.</text>
</comment>
<comment type="cofactor">
    <cofactor evidence="1 10">
        <name>Mg(2+)</name>
        <dbReference type="ChEBI" id="CHEBI:18420"/>
    </cofactor>
</comment>
<dbReference type="Gene3D" id="3.40.50.300">
    <property type="entry name" value="P-loop containing nucleotide triphosphate hydrolases"/>
    <property type="match status" value="1"/>
</dbReference>
<dbReference type="InterPro" id="IPR039657">
    <property type="entry name" value="Dimethylallyltransferase"/>
</dbReference>
<evidence type="ECO:0000256" key="13">
    <source>
        <dbReference type="RuleBase" id="RU003785"/>
    </source>
</evidence>
<name>A0A845U5B8_9PROT</name>
<comment type="subunit">
    <text evidence="10">Monomer.</text>
</comment>
<dbReference type="AlphaFoldDB" id="A0A845U5B8"/>
<dbReference type="EC" id="2.5.1.75" evidence="10"/>
<protein>
    <recommendedName>
        <fullName evidence="10">tRNA dimethylallyltransferase</fullName>
        <ecNumber evidence="10">2.5.1.75</ecNumber>
    </recommendedName>
    <alternativeName>
        <fullName evidence="10">Dimethylallyl diphosphate:tRNA dimethylallyltransferase</fullName>
        <shortName evidence="10">DMAPP:tRNA dimethylallyltransferase</shortName>
        <shortName evidence="10">DMATase</shortName>
    </alternativeName>
    <alternativeName>
        <fullName evidence="10">Isopentenyl-diphosphate:tRNA isopentenyltransferase</fullName>
        <shortName evidence="10">IPP transferase</shortName>
        <shortName evidence="10">IPPT</shortName>
        <shortName evidence="10">IPTase</shortName>
    </alternativeName>
</protein>
<dbReference type="PANTHER" id="PTHR11088">
    <property type="entry name" value="TRNA DIMETHYLALLYLTRANSFERASE"/>
    <property type="match status" value="1"/>
</dbReference>
<feature type="binding site" evidence="10">
    <location>
        <begin position="9"/>
        <end position="16"/>
    </location>
    <ligand>
        <name>ATP</name>
        <dbReference type="ChEBI" id="CHEBI:30616"/>
    </ligand>
</feature>
<dbReference type="NCBIfam" id="TIGR00174">
    <property type="entry name" value="miaA"/>
    <property type="match status" value="1"/>
</dbReference>
<dbReference type="GO" id="GO:0006400">
    <property type="term" value="P:tRNA modification"/>
    <property type="evidence" value="ECO:0007669"/>
    <property type="project" value="TreeGrafter"/>
</dbReference>
<gene>
    <name evidence="10 14" type="primary">miaA</name>
    <name evidence="14" type="ORF">GL267_07425</name>
</gene>
<evidence type="ECO:0000256" key="2">
    <source>
        <dbReference type="ARBA" id="ARBA00003213"/>
    </source>
</evidence>
<keyword evidence="7 10" id="KW-0067">ATP-binding</keyword>
<dbReference type="InterPro" id="IPR027417">
    <property type="entry name" value="P-loop_NTPase"/>
</dbReference>
<evidence type="ECO:0000256" key="5">
    <source>
        <dbReference type="ARBA" id="ARBA00022694"/>
    </source>
</evidence>
<evidence type="ECO:0000313" key="14">
    <source>
        <dbReference type="EMBL" id="NDU42476.1"/>
    </source>
</evidence>
<evidence type="ECO:0000256" key="7">
    <source>
        <dbReference type="ARBA" id="ARBA00022840"/>
    </source>
</evidence>